<reference evidence="1" key="2">
    <citation type="journal article" date="2015" name="Data Brief">
        <title>Shoot transcriptome of the giant reed, Arundo donax.</title>
        <authorList>
            <person name="Barrero R.A."/>
            <person name="Guerrero F.D."/>
            <person name="Moolhuijzen P."/>
            <person name="Goolsby J.A."/>
            <person name="Tidwell J."/>
            <person name="Bellgard S.E."/>
            <person name="Bellgard M.I."/>
        </authorList>
    </citation>
    <scope>NUCLEOTIDE SEQUENCE</scope>
    <source>
        <tissue evidence="1">Shoot tissue taken approximately 20 cm above the soil surface</tissue>
    </source>
</reference>
<proteinExistence type="predicted"/>
<accession>A0A0A8Y8T0</accession>
<organism evidence="1">
    <name type="scientific">Arundo donax</name>
    <name type="common">Giant reed</name>
    <name type="synonym">Donax arundinaceus</name>
    <dbReference type="NCBI Taxonomy" id="35708"/>
    <lineage>
        <taxon>Eukaryota</taxon>
        <taxon>Viridiplantae</taxon>
        <taxon>Streptophyta</taxon>
        <taxon>Embryophyta</taxon>
        <taxon>Tracheophyta</taxon>
        <taxon>Spermatophyta</taxon>
        <taxon>Magnoliopsida</taxon>
        <taxon>Liliopsida</taxon>
        <taxon>Poales</taxon>
        <taxon>Poaceae</taxon>
        <taxon>PACMAD clade</taxon>
        <taxon>Arundinoideae</taxon>
        <taxon>Arundineae</taxon>
        <taxon>Arundo</taxon>
    </lineage>
</organism>
<name>A0A0A8Y8T0_ARUDO</name>
<dbReference type="EMBL" id="GBRH01276242">
    <property type="protein sequence ID" value="JAD21653.1"/>
    <property type="molecule type" value="Transcribed_RNA"/>
</dbReference>
<dbReference type="AlphaFoldDB" id="A0A0A8Y8T0"/>
<sequence>MLMLIAEKEFEADDSD</sequence>
<protein>
    <submittedName>
        <fullName evidence="1">Uncharacterized protein</fullName>
    </submittedName>
</protein>
<reference evidence="1" key="1">
    <citation type="submission" date="2014-09" db="EMBL/GenBank/DDBJ databases">
        <authorList>
            <person name="Magalhaes I.L.F."/>
            <person name="Oliveira U."/>
            <person name="Santos F.R."/>
            <person name="Vidigal T.H.D.A."/>
            <person name="Brescovit A.D."/>
            <person name="Santos A.J."/>
        </authorList>
    </citation>
    <scope>NUCLEOTIDE SEQUENCE</scope>
    <source>
        <tissue evidence="1">Shoot tissue taken approximately 20 cm above the soil surface</tissue>
    </source>
</reference>
<evidence type="ECO:0000313" key="1">
    <source>
        <dbReference type="EMBL" id="JAD21653.1"/>
    </source>
</evidence>